<evidence type="ECO:0000313" key="3">
    <source>
        <dbReference type="Proteomes" id="UP000276133"/>
    </source>
</evidence>
<sequence>MFFGHNACIIIRSVGQRLDFKNIQIPKATSSKSTAARLPLVTLRYNANKAANAQSEIENESPETAANVEPTKKDRGGRKKGSKNKKTLEKEAREREASERK</sequence>
<protein>
    <submittedName>
        <fullName evidence="2">Uncharacterized protein</fullName>
    </submittedName>
</protein>
<feature type="region of interest" description="Disordered" evidence="1">
    <location>
        <begin position="50"/>
        <end position="101"/>
    </location>
</feature>
<evidence type="ECO:0000256" key="1">
    <source>
        <dbReference type="SAM" id="MobiDB-lite"/>
    </source>
</evidence>
<gene>
    <name evidence="2" type="ORF">BpHYR1_028036</name>
</gene>
<feature type="compositionally biased region" description="Basic residues" evidence="1">
    <location>
        <begin position="75"/>
        <end position="85"/>
    </location>
</feature>
<feature type="compositionally biased region" description="Basic and acidic residues" evidence="1">
    <location>
        <begin position="86"/>
        <end position="101"/>
    </location>
</feature>
<reference evidence="2 3" key="1">
    <citation type="journal article" date="2018" name="Sci. Rep.">
        <title>Genomic signatures of local adaptation to the degree of environmental predictability in rotifers.</title>
        <authorList>
            <person name="Franch-Gras L."/>
            <person name="Hahn C."/>
            <person name="Garcia-Roger E.M."/>
            <person name="Carmona M.J."/>
            <person name="Serra M."/>
            <person name="Gomez A."/>
        </authorList>
    </citation>
    <scope>NUCLEOTIDE SEQUENCE [LARGE SCALE GENOMIC DNA]</scope>
    <source>
        <strain evidence="2">HYR1</strain>
    </source>
</reference>
<keyword evidence="3" id="KW-1185">Reference proteome</keyword>
<dbReference type="Proteomes" id="UP000276133">
    <property type="component" value="Unassembled WGS sequence"/>
</dbReference>
<dbReference type="EMBL" id="REGN01012510">
    <property type="protein sequence ID" value="RMZ95210.1"/>
    <property type="molecule type" value="Genomic_DNA"/>
</dbReference>
<proteinExistence type="predicted"/>
<name>A0A3M7P8W3_BRAPC</name>
<organism evidence="2 3">
    <name type="scientific">Brachionus plicatilis</name>
    <name type="common">Marine rotifer</name>
    <name type="synonym">Brachionus muelleri</name>
    <dbReference type="NCBI Taxonomy" id="10195"/>
    <lineage>
        <taxon>Eukaryota</taxon>
        <taxon>Metazoa</taxon>
        <taxon>Spiralia</taxon>
        <taxon>Gnathifera</taxon>
        <taxon>Rotifera</taxon>
        <taxon>Eurotatoria</taxon>
        <taxon>Monogononta</taxon>
        <taxon>Pseudotrocha</taxon>
        <taxon>Ploima</taxon>
        <taxon>Brachionidae</taxon>
        <taxon>Brachionus</taxon>
    </lineage>
</organism>
<evidence type="ECO:0000313" key="2">
    <source>
        <dbReference type="EMBL" id="RMZ95210.1"/>
    </source>
</evidence>
<comment type="caution">
    <text evidence="2">The sequence shown here is derived from an EMBL/GenBank/DDBJ whole genome shotgun (WGS) entry which is preliminary data.</text>
</comment>
<dbReference type="AlphaFoldDB" id="A0A3M7P8W3"/>
<accession>A0A3M7P8W3</accession>